<comment type="similarity">
    <text evidence="1">Belongs to the PPR family. P subfamily.</text>
</comment>
<dbReference type="PROSITE" id="PS51375">
    <property type="entry name" value="PPR"/>
    <property type="match status" value="3"/>
</dbReference>
<evidence type="ECO:0000256" key="3">
    <source>
        <dbReference type="PROSITE-ProRule" id="PRU00708"/>
    </source>
</evidence>
<keyword evidence="2" id="KW-0677">Repeat</keyword>
<evidence type="ECO:0000256" key="2">
    <source>
        <dbReference type="ARBA" id="ARBA00022737"/>
    </source>
</evidence>
<sequence>MGLGLLPRNSSFNLLFNHLHELGLERSLYRKYYGASSVQLLYDSDKAVIPIRRSHSCKGRKLYSVIVRVCKSLSWEVAKEIPFKKAMKKYGLSHSINAFSAMVHIFVLARMDREVYALLKDIVFNFENTGIDLRNVFHFALHSSPNNATSSTVLADELVKVFAATKLLDHVIDVVNQVKKIGLKPSIYSCNFLLKCLAEASQKENLVTLFEAMKKFGPSPNVRTYTIMMNFYCTYYPGQQTGVDIKEAYKILKEMWEKQVSLSTATYSVWVHGLCRIGCPDVAWKFIRKLRYENQPLNSYCYNAIIHGYFAEGEVSKAISVFEEMRSFGITPDVCSYIILIGGFCKFDSIDRALCFIQDMQDNNIKPNPISYSSILKGLCNIGAA</sequence>
<dbReference type="PANTHER" id="PTHR47939:SF13">
    <property type="entry name" value="OS03G0201400 PROTEIN"/>
    <property type="match status" value="1"/>
</dbReference>
<dbReference type="InterPro" id="IPR011990">
    <property type="entry name" value="TPR-like_helical_dom_sf"/>
</dbReference>
<dbReference type="RefSeq" id="XP_016462606.1">
    <property type="nucleotide sequence ID" value="XM_016607120.1"/>
</dbReference>
<dbReference type="Gene3D" id="1.25.40.10">
    <property type="entry name" value="Tetratricopeptide repeat domain"/>
    <property type="match status" value="3"/>
</dbReference>
<dbReference type="InterPro" id="IPR050667">
    <property type="entry name" value="PPR-containing_protein"/>
</dbReference>
<dbReference type="PaxDb" id="4097-A0A1S3ZE92"/>
<evidence type="ECO:0000256" key="1">
    <source>
        <dbReference type="ARBA" id="ARBA00007626"/>
    </source>
</evidence>
<dbReference type="InterPro" id="IPR002885">
    <property type="entry name" value="PPR_rpt"/>
</dbReference>
<dbReference type="Pfam" id="PF01535">
    <property type="entry name" value="PPR"/>
    <property type="match status" value="1"/>
</dbReference>
<organism evidence="4">
    <name type="scientific">Nicotiana tabacum</name>
    <name type="common">Common tobacco</name>
    <dbReference type="NCBI Taxonomy" id="4097"/>
    <lineage>
        <taxon>Eukaryota</taxon>
        <taxon>Viridiplantae</taxon>
        <taxon>Streptophyta</taxon>
        <taxon>Embryophyta</taxon>
        <taxon>Tracheophyta</taxon>
        <taxon>Spermatophyta</taxon>
        <taxon>Magnoliopsida</taxon>
        <taxon>eudicotyledons</taxon>
        <taxon>Gunneridae</taxon>
        <taxon>Pentapetalae</taxon>
        <taxon>asterids</taxon>
        <taxon>lamiids</taxon>
        <taxon>Solanales</taxon>
        <taxon>Solanaceae</taxon>
        <taxon>Nicotianoideae</taxon>
        <taxon>Nicotianeae</taxon>
        <taxon>Nicotiana</taxon>
    </lineage>
</organism>
<feature type="repeat" description="PPR" evidence="3">
    <location>
        <begin position="333"/>
        <end position="367"/>
    </location>
</feature>
<accession>A0A1S3ZE92</accession>
<evidence type="ECO:0000313" key="4">
    <source>
        <dbReference type="RefSeq" id="XP_016462606.1"/>
    </source>
</evidence>
<proteinExistence type="inferred from homology"/>
<dbReference type="NCBIfam" id="TIGR00756">
    <property type="entry name" value="PPR"/>
    <property type="match status" value="2"/>
</dbReference>
<reference evidence="4" key="1">
    <citation type="submission" date="2025-08" db="UniProtKB">
        <authorList>
            <consortium name="RefSeq"/>
        </authorList>
    </citation>
    <scope>IDENTIFICATION</scope>
</reference>
<feature type="repeat" description="PPR" evidence="3">
    <location>
        <begin position="186"/>
        <end position="220"/>
    </location>
</feature>
<gene>
    <name evidence="4" type="primary">LOC107785746</name>
</gene>
<dbReference type="PANTHER" id="PTHR47939">
    <property type="entry name" value="MEMBRANE-ASSOCIATED SALT-INDUCIBLE PROTEIN-LIKE"/>
    <property type="match status" value="1"/>
</dbReference>
<dbReference type="OMA" id="CELWHEM"/>
<protein>
    <submittedName>
        <fullName evidence="4">Pentatricopeptide repeat-containing protein At5g59900</fullName>
    </submittedName>
</protein>
<dbReference type="Pfam" id="PF13041">
    <property type="entry name" value="PPR_2"/>
    <property type="match status" value="2"/>
</dbReference>
<dbReference type="SMR" id="A0A1S3ZE92"/>
<feature type="repeat" description="PPR" evidence="3">
    <location>
        <begin position="298"/>
        <end position="332"/>
    </location>
</feature>
<dbReference type="KEGG" id="nta:107785746"/>
<name>A0A1S3ZE92_TOBAC</name>
<dbReference type="OrthoDB" id="185373at2759"/>
<dbReference type="AlphaFoldDB" id="A0A1S3ZE92"/>